<evidence type="ECO:0000256" key="1">
    <source>
        <dbReference type="ARBA" id="ARBA00023098"/>
    </source>
</evidence>
<dbReference type="Gene3D" id="3.40.1090.10">
    <property type="entry name" value="Cytosolic phospholipase A2 catalytic domain"/>
    <property type="match status" value="1"/>
</dbReference>
<evidence type="ECO:0000313" key="4">
    <source>
        <dbReference type="Proteomes" id="UP001597187"/>
    </source>
</evidence>
<dbReference type="InterPro" id="IPR002641">
    <property type="entry name" value="PNPLA_dom"/>
</dbReference>
<dbReference type="RefSeq" id="WP_250873055.1">
    <property type="nucleotide sequence ID" value="NZ_JALXFV010000003.1"/>
</dbReference>
<keyword evidence="1" id="KW-0443">Lipid metabolism</keyword>
<dbReference type="Proteomes" id="UP001597187">
    <property type="component" value="Unassembled WGS sequence"/>
</dbReference>
<reference evidence="3 4" key="1">
    <citation type="journal article" date="2019" name="Int. J. Syst. Evol. Microbiol.">
        <title>The Global Catalogue of Microorganisms (GCM) 10K type strain sequencing project: providing services to taxonomists for standard genome sequencing and annotation.</title>
        <authorList>
            <consortium name="The Broad Institute Genomics Platform"/>
            <consortium name="The Broad Institute Genome Sequencing Center for Infectious Disease"/>
            <person name="Wu L."/>
            <person name="Ma J."/>
        </authorList>
    </citation>
    <scope>NUCLEOTIDE SEQUENCE [LARGE SCALE GENOMIC DNA]</scope>
    <source>
        <strain evidence="3 4">CGMCC 1.12563</strain>
    </source>
</reference>
<dbReference type="InterPro" id="IPR016035">
    <property type="entry name" value="Acyl_Trfase/lysoPLipase"/>
</dbReference>
<name>A0ABD6AW63_9EURY</name>
<sequence>MVTNVAIACQGGGSHTAFTAGALRELLPSLEASSEHRLVGLSGTSGGALSALAAWYGLEREGAAHARRLLRQAWLDLSAGNPVDWFANEALVATARLTNGGAAVPEVSPYYTPAALWGQQRIERVLESLVDFDRLHALAEDDGVPELHIGTVDVNGGEFETFGADTVTPKVMLASMALPEMFHAVELDGDDHGHAHWDGLFSQNPPIHELMEVPSGRKPDELWVLQINPQERESVPTALTDIADRRNELSGNLSMNQELRFIEQVNSWVEKGHLPDDQFSHTTVHRIGIGRQFGLSSKLDRSPRFVRQLLELGEERAGEFLADHEALDAET</sequence>
<dbReference type="Pfam" id="PF01734">
    <property type="entry name" value="Patatin"/>
    <property type="match status" value="1"/>
</dbReference>
<keyword evidence="4" id="KW-1185">Reference proteome</keyword>
<gene>
    <name evidence="3" type="ORF">ACFSBT_07350</name>
</gene>
<protein>
    <submittedName>
        <fullName evidence="3">Patatin-like phospholipase family protein</fullName>
    </submittedName>
</protein>
<dbReference type="AlphaFoldDB" id="A0ABD6AW63"/>
<comment type="caution">
    <text evidence="3">The sequence shown here is derived from an EMBL/GenBank/DDBJ whole genome shotgun (WGS) entry which is preliminary data.</text>
</comment>
<dbReference type="PROSITE" id="PS51635">
    <property type="entry name" value="PNPLA"/>
    <property type="match status" value="1"/>
</dbReference>
<accession>A0ABD6AW63</accession>
<dbReference type="GO" id="GO:0006629">
    <property type="term" value="P:lipid metabolic process"/>
    <property type="evidence" value="ECO:0007669"/>
    <property type="project" value="UniProtKB-KW"/>
</dbReference>
<dbReference type="SUPFAM" id="SSF52151">
    <property type="entry name" value="FabD/lysophospholipase-like"/>
    <property type="match status" value="1"/>
</dbReference>
<dbReference type="EMBL" id="JBHUDC010000003">
    <property type="protein sequence ID" value="MFD1513089.1"/>
    <property type="molecule type" value="Genomic_DNA"/>
</dbReference>
<evidence type="ECO:0000313" key="3">
    <source>
        <dbReference type="EMBL" id="MFD1513089.1"/>
    </source>
</evidence>
<feature type="domain" description="PNPLA" evidence="2">
    <location>
        <begin position="7"/>
        <end position="211"/>
    </location>
</feature>
<proteinExistence type="predicted"/>
<evidence type="ECO:0000259" key="2">
    <source>
        <dbReference type="PROSITE" id="PS51635"/>
    </source>
</evidence>
<organism evidence="3 4">
    <name type="scientific">Halomarina rubra</name>
    <dbReference type="NCBI Taxonomy" id="2071873"/>
    <lineage>
        <taxon>Archaea</taxon>
        <taxon>Methanobacteriati</taxon>
        <taxon>Methanobacteriota</taxon>
        <taxon>Stenosarchaea group</taxon>
        <taxon>Halobacteria</taxon>
        <taxon>Halobacteriales</taxon>
        <taxon>Natronomonadaceae</taxon>
        <taxon>Halomarina</taxon>
    </lineage>
</organism>